<name>A0ACC0IUY5_9ERIC</name>
<evidence type="ECO:0000313" key="2">
    <source>
        <dbReference type="Proteomes" id="UP001060215"/>
    </source>
</evidence>
<proteinExistence type="predicted"/>
<dbReference type="Proteomes" id="UP001060215">
    <property type="component" value="Chromosome 1"/>
</dbReference>
<accession>A0ACC0IUY5</accession>
<protein>
    <submittedName>
        <fullName evidence="1">DNA polymerase alpha catalytic subunit</fullName>
    </submittedName>
</protein>
<keyword evidence="2" id="KW-1185">Reference proteome</keyword>
<comment type="caution">
    <text evidence="1">The sequence shown here is derived from an EMBL/GenBank/DDBJ whole genome shotgun (WGS) entry which is preliminary data.</text>
</comment>
<organism evidence="1 2">
    <name type="scientific">Camellia lanceoleosa</name>
    <dbReference type="NCBI Taxonomy" id="1840588"/>
    <lineage>
        <taxon>Eukaryota</taxon>
        <taxon>Viridiplantae</taxon>
        <taxon>Streptophyta</taxon>
        <taxon>Embryophyta</taxon>
        <taxon>Tracheophyta</taxon>
        <taxon>Spermatophyta</taxon>
        <taxon>Magnoliopsida</taxon>
        <taxon>eudicotyledons</taxon>
        <taxon>Gunneridae</taxon>
        <taxon>Pentapetalae</taxon>
        <taxon>asterids</taxon>
        <taxon>Ericales</taxon>
        <taxon>Theaceae</taxon>
        <taxon>Camellia</taxon>
    </lineage>
</organism>
<evidence type="ECO:0000313" key="1">
    <source>
        <dbReference type="EMBL" id="KAI8029266.1"/>
    </source>
</evidence>
<reference evidence="1 2" key="1">
    <citation type="journal article" date="2022" name="Plant J.">
        <title>Chromosome-level genome of Camellia lanceoleosa provides a valuable resource for understanding genome evolution and self-incompatibility.</title>
        <authorList>
            <person name="Gong W."/>
            <person name="Xiao S."/>
            <person name="Wang L."/>
            <person name="Liao Z."/>
            <person name="Chang Y."/>
            <person name="Mo W."/>
            <person name="Hu G."/>
            <person name="Li W."/>
            <person name="Zhao G."/>
            <person name="Zhu H."/>
            <person name="Hu X."/>
            <person name="Ji K."/>
            <person name="Xiang X."/>
            <person name="Song Q."/>
            <person name="Yuan D."/>
            <person name="Jin S."/>
            <person name="Zhang L."/>
        </authorList>
    </citation>
    <scope>NUCLEOTIDE SEQUENCE [LARGE SCALE GENOMIC DNA]</scope>
    <source>
        <strain evidence="1">SQ_2022a</strain>
    </source>
</reference>
<dbReference type="EMBL" id="CM045758">
    <property type="protein sequence ID" value="KAI8029266.1"/>
    <property type="molecule type" value="Genomic_DNA"/>
</dbReference>
<gene>
    <name evidence="1" type="ORF">LOK49_LG01G03298</name>
</gene>
<sequence>MSCIAGRLLCDTYLCSRDLLKEVSYSLTQLAKTRLNKDRKEIAPHDVHLMFQSSETLMELIECSETDAWLSMELMFHLSVLPLTRQLTNISGNLWGKTLQGARAQRVEYLLLHAFHAKKYMVPDKFSSHPKETKVTKRKVNHSAEGKEIDDLDVDNANFENDLPHNDHGKAKKGPSYLGGLVLEPKRGLYDKYVLLLDFNSLYPSIIQEYNICFTTVERFPDGSVPRLPSSKKTGVLPEGREILQSTVDLVQNNLNLEVIYGDTDSIMIYSGLDDVAKCKAIAGKVIQEVNKKYRCLEIDLDGLYKRMLLLKKKKYAAVKVQFKDGTPYEVIERKGLDMVRRDWSLLSKELGDFCLSQILSGGSCEDVVESIHSALMKVQEDMRNGQIALEKYVITKSLTKPPEAYPDGKNQPHVEVALRLKRSGYSTGCSAGDTVPYVICCEQGAGSGTSVGIAQRARHPDELKRDNEKWMIDIDYYLSQQIHPVVSRLCASIQGTSPARLADCLGLDSSKFQSKSSEGVNNDSSNLLLCAVDDDERYEGCEPLHLSCPSCSSTFDCPAVFSSVRTLISEKQTDSHAGGESSQNFWGNLCCPKCPEEGDLGRMSSALIANQICFHRESSSIIIQSTYKGGVWEVKRQAEGFISAYYKGLMTCDDETCKYTTRSLNLRVIGDSERGTVCPNYPRCNGHLIRKYTEADLYKQLTYFCHVLDTVRCIDKVEQNIRIPVEKELARIRPLVDLAASTAQRIRDRCAFGWSAAEGSHRHNLTA</sequence>